<protein>
    <submittedName>
        <fullName evidence="2">Cyclic nucleotide-binding domain-containing protein</fullName>
    </submittedName>
</protein>
<dbReference type="PANTHER" id="PTHR24567">
    <property type="entry name" value="CRP FAMILY TRANSCRIPTIONAL REGULATORY PROTEIN"/>
    <property type="match status" value="1"/>
</dbReference>
<dbReference type="PANTHER" id="PTHR24567:SF74">
    <property type="entry name" value="HTH-TYPE TRANSCRIPTIONAL REGULATOR ARCR"/>
    <property type="match status" value="1"/>
</dbReference>
<keyword evidence="3" id="KW-1185">Reference proteome</keyword>
<dbReference type="Proteomes" id="UP001597083">
    <property type="component" value="Unassembled WGS sequence"/>
</dbReference>
<dbReference type="Pfam" id="PF00027">
    <property type="entry name" value="cNMP_binding"/>
    <property type="match status" value="1"/>
</dbReference>
<name>A0ABW3CC19_9ACTN</name>
<dbReference type="SUPFAM" id="SSF51206">
    <property type="entry name" value="cAMP-binding domain-like"/>
    <property type="match status" value="1"/>
</dbReference>
<accession>A0ABW3CC19</accession>
<dbReference type="CDD" id="cd00038">
    <property type="entry name" value="CAP_ED"/>
    <property type="match status" value="1"/>
</dbReference>
<dbReference type="Gene3D" id="2.60.120.10">
    <property type="entry name" value="Jelly Rolls"/>
    <property type="match status" value="1"/>
</dbReference>
<feature type="non-terminal residue" evidence="2">
    <location>
        <position position="74"/>
    </location>
</feature>
<feature type="domain" description="Cyclic nucleotide-binding" evidence="1">
    <location>
        <begin position="1"/>
        <end position="74"/>
    </location>
</feature>
<dbReference type="InterPro" id="IPR018490">
    <property type="entry name" value="cNMP-bd_dom_sf"/>
</dbReference>
<dbReference type="InterPro" id="IPR000595">
    <property type="entry name" value="cNMP-bd_dom"/>
</dbReference>
<comment type="caution">
    <text evidence="2">The sequence shown here is derived from an EMBL/GenBank/DDBJ whole genome shotgun (WGS) entry which is preliminary data.</text>
</comment>
<organism evidence="2 3">
    <name type="scientific">Actinomadura adrarensis</name>
    <dbReference type="NCBI Taxonomy" id="1819600"/>
    <lineage>
        <taxon>Bacteria</taxon>
        <taxon>Bacillati</taxon>
        <taxon>Actinomycetota</taxon>
        <taxon>Actinomycetes</taxon>
        <taxon>Streptosporangiales</taxon>
        <taxon>Thermomonosporaceae</taxon>
        <taxon>Actinomadura</taxon>
    </lineage>
</organism>
<dbReference type="InterPro" id="IPR014710">
    <property type="entry name" value="RmlC-like_jellyroll"/>
</dbReference>
<evidence type="ECO:0000259" key="1">
    <source>
        <dbReference type="PROSITE" id="PS50042"/>
    </source>
</evidence>
<reference evidence="3" key="1">
    <citation type="journal article" date="2019" name="Int. J. Syst. Evol. Microbiol.">
        <title>The Global Catalogue of Microorganisms (GCM) 10K type strain sequencing project: providing services to taxonomists for standard genome sequencing and annotation.</title>
        <authorList>
            <consortium name="The Broad Institute Genomics Platform"/>
            <consortium name="The Broad Institute Genome Sequencing Center for Infectious Disease"/>
            <person name="Wu L."/>
            <person name="Ma J."/>
        </authorList>
    </citation>
    <scope>NUCLEOTIDE SEQUENCE [LARGE SCALE GENOMIC DNA]</scope>
    <source>
        <strain evidence="3">JCM 31696</strain>
    </source>
</reference>
<dbReference type="EMBL" id="JBHTIR010001048">
    <property type="protein sequence ID" value="MFD0852081.1"/>
    <property type="molecule type" value="Genomic_DNA"/>
</dbReference>
<evidence type="ECO:0000313" key="3">
    <source>
        <dbReference type="Proteomes" id="UP001597083"/>
    </source>
</evidence>
<evidence type="ECO:0000313" key="2">
    <source>
        <dbReference type="EMBL" id="MFD0852081.1"/>
    </source>
</evidence>
<dbReference type="PROSITE" id="PS50042">
    <property type="entry name" value="CNMP_BINDING_3"/>
    <property type="match status" value="1"/>
</dbReference>
<dbReference type="InterPro" id="IPR050397">
    <property type="entry name" value="Env_Response_Regulators"/>
</dbReference>
<gene>
    <name evidence="2" type="ORF">ACFQ07_07610</name>
</gene>
<sequence>MVDVPEPMRQRLIAAGTGRRFRPGQTLLRQGEPAFHVLLLVSGRVKVLLTMSDGEVLLLAVRGPGELLGEIAAL</sequence>
<proteinExistence type="predicted"/>